<dbReference type="RefSeq" id="WP_136434325.1">
    <property type="nucleotide sequence ID" value="NZ_SSTJ01000006.1"/>
</dbReference>
<evidence type="ECO:0000256" key="1">
    <source>
        <dbReference type="SAM" id="MobiDB-lite"/>
    </source>
</evidence>
<evidence type="ECO:0000313" key="3">
    <source>
        <dbReference type="Proteomes" id="UP000308978"/>
    </source>
</evidence>
<evidence type="ECO:0000313" key="2">
    <source>
        <dbReference type="EMBL" id="THG37374.1"/>
    </source>
</evidence>
<dbReference type="AlphaFoldDB" id="A0A4S4G2X9"/>
<sequence>MIAPMAVEVGRPVRFTGYAEDYGVPIVAVQFSLDGGETWTDYDVSGSTGDRWVHWTFEYTPEVAGSYCLLVRSVNDRGEVSPEPDAATFTAFDPAESSRT</sequence>
<dbReference type="EMBL" id="SSTJ01000006">
    <property type="protein sequence ID" value="THG37374.1"/>
    <property type="molecule type" value="Genomic_DNA"/>
</dbReference>
<gene>
    <name evidence="2" type="ORF">E5986_06335</name>
</gene>
<protein>
    <submittedName>
        <fullName evidence="2">Molybdopterin-binding protein</fullName>
    </submittedName>
</protein>
<organism evidence="2 3">
    <name type="scientific">Adlercreutzia caecimuris</name>
    <dbReference type="NCBI Taxonomy" id="671266"/>
    <lineage>
        <taxon>Bacteria</taxon>
        <taxon>Bacillati</taxon>
        <taxon>Actinomycetota</taxon>
        <taxon>Coriobacteriia</taxon>
        <taxon>Eggerthellales</taxon>
        <taxon>Eggerthellaceae</taxon>
        <taxon>Adlercreutzia</taxon>
    </lineage>
</organism>
<dbReference type="Proteomes" id="UP000308978">
    <property type="component" value="Unassembled WGS sequence"/>
</dbReference>
<dbReference type="Gene3D" id="2.60.40.650">
    <property type="match status" value="1"/>
</dbReference>
<reference evidence="2 3" key="1">
    <citation type="submission" date="2019-04" db="EMBL/GenBank/DDBJ databases">
        <title>Microbes associate with the intestines of laboratory mice.</title>
        <authorList>
            <person name="Navarre W."/>
            <person name="Wong E."/>
            <person name="Huang K.C."/>
            <person name="Tropini C."/>
            <person name="Ng K."/>
            <person name="Yu B."/>
        </authorList>
    </citation>
    <scope>NUCLEOTIDE SEQUENCE [LARGE SCALE GENOMIC DNA]</scope>
    <source>
        <strain evidence="2 3">NM80_B27</strain>
    </source>
</reference>
<comment type="caution">
    <text evidence="2">The sequence shown here is derived from an EMBL/GenBank/DDBJ whole genome shotgun (WGS) entry which is preliminary data.</text>
</comment>
<name>A0A4S4G2X9_9ACTN</name>
<accession>A0A4S4G2X9</accession>
<dbReference type="InterPro" id="IPR014756">
    <property type="entry name" value="Ig_E-set"/>
</dbReference>
<proteinExistence type="predicted"/>
<dbReference type="SUPFAM" id="SSF81296">
    <property type="entry name" value="E set domains"/>
    <property type="match status" value="1"/>
</dbReference>
<feature type="region of interest" description="Disordered" evidence="1">
    <location>
        <begin position="78"/>
        <end position="100"/>
    </location>
</feature>